<feature type="transmembrane region" description="Helical" evidence="1">
    <location>
        <begin position="88"/>
        <end position="107"/>
    </location>
</feature>
<dbReference type="AlphaFoldDB" id="A0A7J8FYQ9"/>
<dbReference type="InParanoid" id="A0A7J8FYQ9"/>
<evidence type="ECO:0000313" key="2">
    <source>
        <dbReference type="EMBL" id="KAF6452857.1"/>
    </source>
</evidence>
<keyword evidence="1" id="KW-1133">Transmembrane helix</keyword>
<organism evidence="2 3">
    <name type="scientific">Molossus molossus</name>
    <name type="common">Pallas' mastiff bat</name>
    <name type="synonym">Vespertilio molossus</name>
    <dbReference type="NCBI Taxonomy" id="27622"/>
    <lineage>
        <taxon>Eukaryota</taxon>
        <taxon>Metazoa</taxon>
        <taxon>Chordata</taxon>
        <taxon>Craniata</taxon>
        <taxon>Vertebrata</taxon>
        <taxon>Euteleostomi</taxon>
        <taxon>Mammalia</taxon>
        <taxon>Eutheria</taxon>
        <taxon>Laurasiatheria</taxon>
        <taxon>Chiroptera</taxon>
        <taxon>Yangochiroptera</taxon>
        <taxon>Molossidae</taxon>
        <taxon>Molossus</taxon>
    </lineage>
</organism>
<proteinExistence type="predicted"/>
<gene>
    <name evidence="2" type="ORF">HJG59_008183</name>
</gene>
<dbReference type="Proteomes" id="UP000550707">
    <property type="component" value="Unassembled WGS sequence"/>
</dbReference>
<evidence type="ECO:0000313" key="3">
    <source>
        <dbReference type="Proteomes" id="UP000550707"/>
    </source>
</evidence>
<comment type="caution">
    <text evidence="2">The sequence shown here is derived from an EMBL/GenBank/DDBJ whole genome shotgun (WGS) entry which is preliminary data.</text>
</comment>
<keyword evidence="1" id="KW-0472">Membrane</keyword>
<feature type="transmembrane region" description="Helical" evidence="1">
    <location>
        <begin position="119"/>
        <end position="136"/>
    </location>
</feature>
<feature type="transmembrane region" description="Helical" evidence="1">
    <location>
        <begin position="64"/>
        <end position="81"/>
    </location>
</feature>
<evidence type="ECO:0000256" key="1">
    <source>
        <dbReference type="SAM" id="Phobius"/>
    </source>
</evidence>
<name>A0A7J8FYQ9_MOLMO</name>
<keyword evidence="1" id="KW-0812">Transmembrane</keyword>
<keyword evidence="3" id="KW-1185">Reference proteome</keyword>
<sequence>MNRISRFHLILTVFWFFILFPCSRVISSLRHLSSLSGKVMIPKQTSVVGAGQNNDSYHSKQPKIPMFLLIAKWVLLLRIAFQVPYMETLSLSLLTAFFAALLVPLHHLGSPPHLLSYEGGMYFLSNIIICPIRLLNPCQ</sequence>
<reference evidence="2 3" key="1">
    <citation type="journal article" date="2020" name="Nature">
        <title>Six reference-quality genomes reveal evolution of bat adaptations.</title>
        <authorList>
            <person name="Jebb D."/>
            <person name="Huang Z."/>
            <person name="Pippel M."/>
            <person name="Hughes G.M."/>
            <person name="Lavrichenko K."/>
            <person name="Devanna P."/>
            <person name="Winkler S."/>
            <person name="Jermiin L.S."/>
            <person name="Skirmuntt E.C."/>
            <person name="Katzourakis A."/>
            <person name="Burkitt-Gray L."/>
            <person name="Ray D.A."/>
            <person name="Sullivan K.A.M."/>
            <person name="Roscito J.G."/>
            <person name="Kirilenko B.M."/>
            <person name="Davalos L.M."/>
            <person name="Corthals A.P."/>
            <person name="Power M.L."/>
            <person name="Jones G."/>
            <person name="Ransome R.D."/>
            <person name="Dechmann D.K.N."/>
            <person name="Locatelli A.G."/>
            <person name="Puechmaille S.J."/>
            <person name="Fedrigo O."/>
            <person name="Jarvis E.D."/>
            <person name="Hiller M."/>
            <person name="Vernes S.C."/>
            <person name="Myers E.W."/>
            <person name="Teeling E.C."/>
        </authorList>
    </citation>
    <scope>NUCLEOTIDE SEQUENCE [LARGE SCALE GENOMIC DNA]</scope>
    <source>
        <strain evidence="2">MMolMol1</strain>
        <tissue evidence="2">Muscle</tissue>
    </source>
</reference>
<dbReference type="EMBL" id="JACASF010000010">
    <property type="protein sequence ID" value="KAF6452857.1"/>
    <property type="molecule type" value="Genomic_DNA"/>
</dbReference>
<protein>
    <submittedName>
        <fullName evidence="2">Uncharacterized protein</fullName>
    </submittedName>
</protein>
<accession>A0A7J8FYQ9</accession>